<dbReference type="RefSeq" id="WP_277537839.1">
    <property type="nucleotide sequence ID" value="NZ_JAPDIA010000008.1"/>
</dbReference>
<feature type="region of interest" description="Disordered" evidence="1">
    <location>
        <begin position="1"/>
        <end position="91"/>
    </location>
</feature>
<evidence type="ECO:0000313" key="2">
    <source>
        <dbReference type="EMBL" id="MDG0813712.1"/>
    </source>
</evidence>
<dbReference type="EMBL" id="JAPDIA010000008">
    <property type="protein sequence ID" value="MDG0813712.1"/>
    <property type="molecule type" value="Genomic_DNA"/>
</dbReference>
<evidence type="ECO:0000256" key="1">
    <source>
        <dbReference type="SAM" id="MobiDB-lite"/>
    </source>
</evidence>
<dbReference type="AlphaFoldDB" id="A0A9X4L586"/>
<dbReference type="Proteomes" id="UP001153404">
    <property type="component" value="Unassembled WGS sequence"/>
</dbReference>
<name>A0A9X4L586_9BACL</name>
<keyword evidence="3" id="KW-1185">Reference proteome</keyword>
<organism evidence="2 3">
    <name type="scientific">Cohnella rhizosphaerae</name>
    <dbReference type="NCBI Taxonomy" id="1457232"/>
    <lineage>
        <taxon>Bacteria</taxon>
        <taxon>Bacillati</taxon>
        <taxon>Bacillota</taxon>
        <taxon>Bacilli</taxon>
        <taxon>Bacillales</taxon>
        <taxon>Paenibacillaceae</taxon>
        <taxon>Cohnella</taxon>
    </lineage>
</organism>
<evidence type="ECO:0000313" key="3">
    <source>
        <dbReference type="Proteomes" id="UP001153404"/>
    </source>
</evidence>
<sequence length="91" mass="9501">MQPPSKMTFKFEGNLPREVRNDSVEQSHTSPQASGQGDANAALAEPTVRGFQPRGFSAQAGRQTPTAGSGYRLPGKGAHIGQGSPSPHSEA</sequence>
<comment type="caution">
    <text evidence="2">The sequence shown here is derived from an EMBL/GenBank/DDBJ whole genome shotgun (WGS) entry which is preliminary data.</text>
</comment>
<gene>
    <name evidence="2" type="ORF">OMP40_33790</name>
</gene>
<feature type="compositionally biased region" description="Basic and acidic residues" evidence="1">
    <location>
        <begin position="15"/>
        <end position="25"/>
    </location>
</feature>
<protein>
    <submittedName>
        <fullName evidence="2">Uncharacterized protein</fullName>
    </submittedName>
</protein>
<feature type="compositionally biased region" description="Polar residues" evidence="1">
    <location>
        <begin position="26"/>
        <end position="37"/>
    </location>
</feature>
<reference evidence="2" key="1">
    <citation type="submission" date="2022-10" db="EMBL/GenBank/DDBJ databases">
        <title>Comparative genomic analysis of Cohnella hashimotonis sp. nov., isolated from the International Space Station.</title>
        <authorList>
            <person name="Simpson A."/>
            <person name="Venkateswaran K."/>
        </authorList>
    </citation>
    <scope>NUCLEOTIDE SEQUENCE</scope>
    <source>
        <strain evidence="2">DSM 28161</strain>
    </source>
</reference>
<proteinExistence type="predicted"/>
<accession>A0A9X4L586</accession>